<dbReference type="EMBL" id="VANS01000003">
    <property type="protein sequence ID" value="TMM51816.1"/>
    <property type="molecule type" value="Genomic_DNA"/>
</dbReference>
<feature type="domain" description="Tryptophan synthase beta chain-like PALP" evidence="3">
    <location>
        <begin position="41"/>
        <end position="341"/>
    </location>
</feature>
<organism evidence="4 5">
    <name type="scientific">Sulfitobacter sabulilitoris</name>
    <dbReference type="NCBI Taxonomy" id="2562655"/>
    <lineage>
        <taxon>Bacteria</taxon>
        <taxon>Pseudomonadati</taxon>
        <taxon>Pseudomonadota</taxon>
        <taxon>Alphaproteobacteria</taxon>
        <taxon>Rhodobacterales</taxon>
        <taxon>Roseobacteraceae</taxon>
        <taxon>Sulfitobacter</taxon>
    </lineage>
</organism>
<proteinExistence type="predicted"/>
<dbReference type="PANTHER" id="PTHR42937:SF1">
    <property type="entry name" value="DIAMINOPROPIONATE AMMONIA-LYASE"/>
    <property type="match status" value="1"/>
</dbReference>
<evidence type="ECO:0000256" key="2">
    <source>
        <dbReference type="ARBA" id="ARBA00022898"/>
    </source>
</evidence>
<comment type="cofactor">
    <cofactor evidence="1">
        <name>pyridoxal 5'-phosphate</name>
        <dbReference type="ChEBI" id="CHEBI:597326"/>
    </cofactor>
</comment>
<evidence type="ECO:0000313" key="5">
    <source>
        <dbReference type="Proteomes" id="UP000309550"/>
    </source>
</evidence>
<evidence type="ECO:0000256" key="1">
    <source>
        <dbReference type="ARBA" id="ARBA00001933"/>
    </source>
</evidence>
<dbReference type="InterPro" id="IPR036052">
    <property type="entry name" value="TrpB-like_PALP_sf"/>
</dbReference>
<protein>
    <submittedName>
        <fullName evidence="4">Pyridoxal-phosphate dependent enzyme</fullName>
    </submittedName>
</protein>
<evidence type="ECO:0000259" key="3">
    <source>
        <dbReference type="Pfam" id="PF00291"/>
    </source>
</evidence>
<sequence>MDILHNPFRAAGTDMPDLQDVPWPSVDARAAQALVARCPVAGETPLVDAEALAVEAGVTSLWVKDERGRMGLGSFKALGAAYVVACDAERGQARGRTYVTASAGNHGMSVAAGAAAFGAQSVVYIAQSVPQSFAARLEKQGARVLREGETYEDSMAAAARAADDNGWVLLSDSSWPGYFDRPHRLMEGYLILMAEAIARIPTVPSHIFLQAGVGGLAASCAALARQAWGDAPRIVVVEPEAAAALHGSVAAGRFTVSTGPVSDMGRLDCKAPSLIALKGLARDADDFVLISEGEGQAGAGAAMVQGLTSTPSGATGIAALLAAGPHRTALGLGAHATALCILSEGPEA</sequence>
<keyword evidence="2" id="KW-0663">Pyridoxal phosphate</keyword>
<accession>A0A5S3PDB1</accession>
<dbReference type="Pfam" id="PF00291">
    <property type="entry name" value="PALP"/>
    <property type="match status" value="1"/>
</dbReference>
<dbReference type="SUPFAM" id="SSF53686">
    <property type="entry name" value="Tryptophan synthase beta subunit-like PLP-dependent enzymes"/>
    <property type="match status" value="1"/>
</dbReference>
<keyword evidence="5" id="KW-1185">Reference proteome</keyword>
<evidence type="ECO:0000313" key="4">
    <source>
        <dbReference type="EMBL" id="TMM51816.1"/>
    </source>
</evidence>
<comment type="caution">
    <text evidence="4">The sequence shown here is derived from an EMBL/GenBank/DDBJ whole genome shotgun (WGS) entry which is preliminary data.</text>
</comment>
<dbReference type="OrthoDB" id="34584at2"/>
<dbReference type="PANTHER" id="PTHR42937">
    <property type="match status" value="1"/>
</dbReference>
<dbReference type="Gene3D" id="3.40.50.1100">
    <property type="match status" value="2"/>
</dbReference>
<dbReference type="Proteomes" id="UP000309550">
    <property type="component" value="Unassembled WGS sequence"/>
</dbReference>
<gene>
    <name evidence="4" type="ORF">FDT80_13810</name>
</gene>
<dbReference type="RefSeq" id="WP_138662888.1">
    <property type="nucleotide sequence ID" value="NZ_VANS01000003.1"/>
</dbReference>
<name>A0A5S3PDB1_9RHOB</name>
<reference evidence="4 5" key="1">
    <citation type="submission" date="2019-05" db="EMBL/GenBank/DDBJ databases">
        <title>Sulfitobacter sabulilitoris sp. nov., isolated from a marine sand.</title>
        <authorList>
            <person name="Yoon J.-H."/>
        </authorList>
    </citation>
    <scope>NUCLEOTIDE SEQUENCE [LARGE SCALE GENOMIC DNA]</scope>
    <source>
        <strain evidence="4 5">HSMS-29</strain>
    </source>
</reference>
<dbReference type="AlphaFoldDB" id="A0A5S3PDB1"/>
<dbReference type="InterPro" id="IPR001926">
    <property type="entry name" value="TrpB-like_PALP"/>
</dbReference>